<sequence length="447" mass="49602">MRVVIAGAGEVGRHLAKMLSRERHDIILLDPNEDNLAFAKTGMEILPIVGNPTSLHDLENADVRDAHLFVSVTTEESTNITACMLASNLGARKTFARINNHEYLLPRNNELFQKIGVNSMICPEILAAKEIVAAIRRPWTRQYWELFGGGLILLGIKVRDDAPIINRSLIELMQHDKKCYHIVAIQRCNGEMIIPRGMDHIESGDIVFVTTTREHIEDVRIKTGKQNPEVKKIIIMGGGRIAIKTAHFLPDNTNITIIEADRDKCAKISAQVPKNVLVIHGDGRDTDLLVQEGIDDAQAFVALTEIAGTNILACLAAKRYGVFKTIAQVENLDYISLAAKVDIGTVINKKLIAAGHIYQFLLDADVANVKCLAFARADVAELVAKPDSKITRKPIKDMRLPKDMTLGGLIRNGIPMMVEGDTQIRANDHVMVFCFDSAMRKLKDYFN</sequence>
<keyword evidence="3" id="KW-0633">Potassium transport</keyword>
<evidence type="ECO:0000313" key="9">
    <source>
        <dbReference type="EMBL" id="ETK02029.1"/>
    </source>
</evidence>
<dbReference type="PATRIC" id="fig|1411148.3.peg.946"/>
<dbReference type="PROSITE" id="PS51202">
    <property type="entry name" value="RCK_C"/>
    <property type="match status" value="2"/>
</dbReference>
<dbReference type="Gene3D" id="3.40.50.720">
    <property type="entry name" value="NAD(P)-binding Rossmann-like Domain"/>
    <property type="match status" value="2"/>
</dbReference>
<evidence type="ECO:0000259" key="8">
    <source>
        <dbReference type="PROSITE" id="PS51202"/>
    </source>
</evidence>
<dbReference type="InterPro" id="IPR006036">
    <property type="entry name" value="K_uptake_TrkA"/>
</dbReference>
<evidence type="ECO:0000256" key="1">
    <source>
        <dbReference type="ARBA" id="ARBA00017378"/>
    </source>
</evidence>
<dbReference type="GO" id="GO:0005886">
    <property type="term" value="C:plasma membrane"/>
    <property type="evidence" value="ECO:0007669"/>
    <property type="project" value="InterPro"/>
</dbReference>
<protein>
    <recommendedName>
        <fullName evidence="1">Trk system potassium uptake protein TrkA</fullName>
    </recommendedName>
</protein>
<feature type="domain" description="RCK N-terminal" evidence="7">
    <location>
        <begin position="1"/>
        <end position="125"/>
    </location>
</feature>
<evidence type="ECO:0000256" key="4">
    <source>
        <dbReference type="ARBA" id="ARBA00022958"/>
    </source>
</evidence>
<keyword evidence="2" id="KW-0813">Transport</keyword>
<accession>W2C497</accession>
<reference evidence="9 10" key="1">
    <citation type="submission" date="2013-11" db="EMBL/GenBank/DDBJ databases">
        <title>Single cell genomics of uncultured Tannerella BU063 (oral taxon 286).</title>
        <authorList>
            <person name="Beall C.J."/>
            <person name="Campbell A.G."/>
            <person name="Griffen A.L."/>
            <person name="Podar M."/>
            <person name="Leys E.J."/>
        </authorList>
    </citation>
    <scope>NUCLEOTIDE SEQUENCE [LARGE SCALE GENOMIC DNA]</scope>
    <source>
        <strain evidence="9">Cell 2</strain>
    </source>
</reference>
<dbReference type="InterPro" id="IPR036291">
    <property type="entry name" value="NAD(P)-bd_dom_sf"/>
</dbReference>
<comment type="caution">
    <text evidence="9">The sequence shown here is derived from an EMBL/GenBank/DDBJ whole genome shotgun (WGS) entry which is preliminary data.</text>
</comment>
<feature type="domain" description="RCK C-terminal" evidence="8">
    <location>
        <begin position="141"/>
        <end position="225"/>
    </location>
</feature>
<keyword evidence="5" id="KW-0520">NAD</keyword>
<evidence type="ECO:0000256" key="5">
    <source>
        <dbReference type="ARBA" id="ARBA00023027"/>
    </source>
</evidence>
<dbReference type="Gene3D" id="3.30.70.1450">
    <property type="entry name" value="Regulator of K+ conductance, C-terminal domain"/>
    <property type="match status" value="2"/>
</dbReference>
<dbReference type="Pfam" id="PF02080">
    <property type="entry name" value="TrkA_C"/>
    <property type="match status" value="2"/>
</dbReference>
<name>W2C497_9BACT</name>
<dbReference type="Proteomes" id="UP000018837">
    <property type="component" value="Unassembled WGS sequence"/>
</dbReference>
<keyword evidence="6" id="KW-0406">Ion transport</keyword>
<keyword evidence="4" id="KW-0630">Potassium</keyword>
<evidence type="ECO:0000313" key="10">
    <source>
        <dbReference type="Proteomes" id="UP000018837"/>
    </source>
</evidence>
<evidence type="ECO:0000259" key="7">
    <source>
        <dbReference type="PROSITE" id="PS51201"/>
    </source>
</evidence>
<dbReference type="AlphaFoldDB" id="W2C497"/>
<dbReference type="InterPro" id="IPR006037">
    <property type="entry name" value="RCK_C"/>
</dbReference>
<dbReference type="GO" id="GO:0015079">
    <property type="term" value="F:potassium ion transmembrane transporter activity"/>
    <property type="evidence" value="ECO:0007669"/>
    <property type="project" value="InterPro"/>
</dbReference>
<dbReference type="InterPro" id="IPR036721">
    <property type="entry name" value="RCK_C_sf"/>
</dbReference>
<gene>
    <name evidence="9" type="ORF">N425_06350</name>
</gene>
<dbReference type="Pfam" id="PF02254">
    <property type="entry name" value="TrkA_N"/>
    <property type="match status" value="2"/>
</dbReference>
<dbReference type="EMBL" id="AYUF01000421">
    <property type="protein sequence ID" value="ETK02029.1"/>
    <property type="molecule type" value="Genomic_DNA"/>
</dbReference>
<dbReference type="InterPro" id="IPR003148">
    <property type="entry name" value="RCK_N"/>
</dbReference>
<dbReference type="PROSITE" id="PS51201">
    <property type="entry name" value="RCK_N"/>
    <property type="match status" value="2"/>
</dbReference>
<proteinExistence type="predicted"/>
<dbReference type="NCBIfam" id="NF007038">
    <property type="entry name" value="PRK09496.2-6"/>
    <property type="match status" value="1"/>
</dbReference>
<organism evidence="9 10">
    <name type="scientific">Tannerella sp. oral taxon BU063 isolate Cell 2</name>
    <dbReference type="NCBI Taxonomy" id="1411148"/>
    <lineage>
        <taxon>Bacteria</taxon>
        <taxon>Pseudomonadati</taxon>
        <taxon>Bacteroidota</taxon>
        <taxon>Bacteroidia</taxon>
        <taxon>Bacteroidales</taxon>
        <taxon>Tannerellaceae</taxon>
        <taxon>Tannerella</taxon>
    </lineage>
</organism>
<evidence type="ECO:0000256" key="6">
    <source>
        <dbReference type="ARBA" id="ARBA00023065"/>
    </source>
</evidence>
<dbReference type="SUPFAM" id="SSF51735">
    <property type="entry name" value="NAD(P)-binding Rossmann-fold domains"/>
    <property type="match status" value="2"/>
</dbReference>
<dbReference type="PANTHER" id="PTHR43833:SF5">
    <property type="entry name" value="TRK SYSTEM POTASSIUM UPTAKE PROTEIN TRKA"/>
    <property type="match status" value="1"/>
</dbReference>
<dbReference type="NCBIfam" id="NF007039">
    <property type="entry name" value="PRK09496.3-2"/>
    <property type="match status" value="1"/>
</dbReference>
<feature type="domain" description="RCK C-terminal" evidence="8">
    <location>
        <begin position="367"/>
        <end position="447"/>
    </location>
</feature>
<feature type="domain" description="RCK N-terminal" evidence="7">
    <location>
        <begin position="230"/>
        <end position="347"/>
    </location>
</feature>
<dbReference type="PANTHER" id="PTHR43833">
    <property type="entry name" value="POTASSIUM CHANNEL PROTEIN 2-RELATED-RELATED"/>
    <property type="match status" value="1"/>
</dbReference>
<evidence type="ECO:0000256" key="3">
    <source>
        <dbReference type="ARBA" id="ARBA00022538"/>
    </source>
</evidence>
<dbReference type="SUPFAM" id="SSF116726">
    <property type="entry name" value="TrkA C-terminal domain-like"/>
    <property type="match status" value="2"/>
</dbReference>
<dbReference type="PRINTS" id="PR00335">
    <property type="entry name" value="KUPTAKETRKA"/>
</dbReference>
<evidence type="ECO:0000256" key="2">
    <source>
        <dbReference type="ARBA" id="ARBA00022448"/>
    </source>
</evidence>
<dbReference type="InterPro" id="IPR050721">
    <property type="entry name" value="Trk_Ktr_HKT_K-transport"/>
</dbReference>